<keyword evidence="5" id="KW-0805">Transcription regulation</keyword>
<keyword evidence="7" id="KW-0804">Transcription</keyword>
<dbReference type="InterPro" id="IPR020449">
    <property type="entry name" value="Tscrpt_reg_AraC-type_HTH"/>
</dbReference>
<dbReference type="InterPro" id="IPR018062">
    <property type="entry name" value="HTH_AraC-typ_CS"/>
</dbReference>
<dbReference type="GO" id="GO:0043565">
    <property type="term" value="F:sequence-specific DNA binding"/>
    <property type="evidence" value="ECO:0007669"/>
    <property type="project" value="InterPro"/>
</dbReference>
<dbReference type="OrthoDB" id="9794370at2"/>
<accession>A0A3D9I239</accession>
<gene>
    <name evidence="11" type="ORF">DFP95_11637</name>
</gene>
<feature type="domain" description="HTH araC/xylS-type" evidence="9">
    <location>
        <begin position="425"/>
        <end position="523"/>
    </location>
</feature>
<dbReference type="SMART" id="SM00448">
    <property type="entry name" value="REC"/>
    <property type="match status" value="1"/>
</dbReference>
<dbReference type="Pfam" id="PF00072">
    <property type="entry name" value="Response_reg"/>
    <property type="match status" value="1"/>
</dbReference>
<comment type="caution">
    <text evidence="11">The sequence shown here is derived from an EMBL/GenBank/DDBJ whole genome shotgun (WGS) entry which is preliminary data.</text>
</comment>
<reference evidence="11 12" key="1">
    <citation type="submission" date="2018-07" db="EMBL/GenBank/DDBJ databases">
        <title>Genomic Encyclopedia of Type Strains, Phase III (KMG-III): the genomes of soil and plant-associated and newly described type strains.</title>
        <authorList>
            <person name="Whitman W."/>
        </authorList>
    </citation>
    <scope>NUCLEOTIDE SEQUENCE [LARGE SCALE GENOMIC DNA]</scope>
    <source>
        <strain evidence="11 12">CECT 8236</strain>
    </source>
</reference>
<dbReference type="EMBL" id="QRDY01000016">
    <property type="protein sequence ID" value="RED55711.1"/>
    <property type="molecule type" value="Genomic_DNA"/>
</dbReference>
<keyword evidence="6" id="KW-0238">DNA-binding</keyword>
<evidence type="ECO:0000313" key="11">
    <source>
        <dbReference type="EMBL" id="RED55711.1"/>
    </source>
</evidence>
<dbReference type="Gene3D" id="3.40.50.2300">
    <property type="match status" value="1"/>
</dbReference>
<dbReference type="AlphaFoldDB" id="A0A3D9I239"/>
<keyword evidence="12" id="KW-1185">Reference proteome</keyword>
<evidence type="ECO:0000256" key="2">
    <source>
        <dbReference type="ARBA" id="ARBA00022490"/>
    </source>
</evidence>
<dbReference type="Gene3D" id="1.10.10.60">
    <property type="entry name" value="Homeodomain-like"/>
    <property type="match status" value="2"/>
</dbReference>
<dbReference type="CDD" id="cd17536">
    <property type="entry name" value="REC_YesN-like"/>
    <property type="match status" value="1"/>
</dbReference>
<comment type="subcellular location">
    <subcellularLocation>
        <location evidence="1">Cytoplasm</location>
    </subcellularLocation>
</comment>
<feature type="domain" description="Response regulatory" evidence="10">
    <location>
        <begin position="3"/>
        <end position="120"/>
    </location>
</feature>
<dbReference type="Pfam" id="PF12833">
    <property type="entry name" value="HTH_18"/>
    <property type="match status" value="1"/>
</dbReference>
<keyword evidence="4" id="KW-0902">Two-component regulatory system</keyword>
<protein>
    <submittedName>
        <fullName evidence="11">Two-component system response regulator YesN</fullName>
    </submittedName>
</protein>
<evidence type="ECO:0000256" key="3">
    <source>
        <dbReference type="ARBA" id="ARBA00022553"/>
    </source>
</evidence>
<evidence type="ECO:0000256" key="8">
    <source>
        <dbReference type="PROSITE-ProRule" id="PRU00169"/>
    </source>
</evidence>
<dbReference type="GO" id="GO:0000160">
    <property type="term" value="P:phosphorelay signal transduction system"/>
    <property type="evidence" value="ECO:0007669"/>
    <property type="project" value="UniProtKB-KW"/>
</dbReference>
<evidence type="ECO:0000256" key="6">
    <source>
        <dbReference type="ARBA" id="ARBA00023125"/>
    </source>
</evidence>
<dbReference type="SUPFAM" id="SSF46689">
    <property type="entry name" value="Homeodomain-like"/>
    <property type="match status" value="1"/>
</dbReference>
<dbReference type="InterPro" id="IPR011006">
    <property type="entry name" value="CheY-like_superfamily"/>
</dbReference>
<dbReference type="PROSITE" id="PS01124">
    <property type="entry name" value="HTH_ARAC_FAMILY_2"/>
    <property type="match status" value="1"/>
</dbReference>
<organism evidence="11 12">
    <name type="scientific">Cohnella lupini</name>
    <dbReference type="NCBI Taxonomy" id="1294267"/>
    <lineage>
        <taxon>Bacteria</taxon>
        <taxon>Bacillati</taxon>
        <taxon>Bacillota</taxon>
        <taxon>Bacilli</taxon>
        <taxon>Bacillales</taxon>
        <taxon>Paenibacillaceae</taxon>
        <taxon>Cohnella</taxon>
    </lineage>
</organism>
<evidence type="ECO:0000256" key="7">
    <source>
        <dbReference type="ARBA" id="ARBA00023163"/>
    </source>
</evidence>
<evidence type="ECO:0000259" key="10">
    <source>
        <dbReference type="PROSITE" id="PS50110"/>
    </source>
</evidence>
<dbReference type="PROSITE" id="PS00041">
    <property type="entry name" value="HTH_ARAC_FAMILY_1"/>
    <property type="match status" value="1"/>
</dbReference>
<evidence type="ECO:0000259" key="9">
    <source>
        <dbReference type="PROSITE" id="PS01124"/>
    </source>
</evidence>
<dbReference type="Proteomes" id="UP000256869">
    <property type="component" value="Unassembled WGS sequence"/>
</dbReference>
<dbReference type="SMART" id="SM00342">
    <property type="entry name" value="HTH_ARAC"/>
    <property type="match status" value="1"/>
</dbReference>
<dbReference type="PANTHER" id="PTHR42713">
    <property type="entry name" value="HISTIDINE KINASE-RELATED"/>
    <property type="match status" value="1"/>
</dbReference>
<evidence type="ECO:0000256" key="4">
    <source>
        <dbReference type="ARBA" id="ARBA00023012"/>
    </source>
</evidence>
<evidence type="ECO:0000256" key="5">
    <source>
        <dbReference type="ARBA" id="ARBA00023015"/>
    </source>
</evidence>
<keyword evidence="3 8" id="KW-0597">Phosphoprotein</keyword>
<sequence>MHSILIVEDEAIELETIEHYVPWEKLGITVAGTARNGKEALGKLAELKPDIILTDVRMPIMDGLEFGRRAKQIDKNVKIIYLSGHNEFQYIKAALNIEAAGYLLKPIDMEELFALMEKVKKKCEEEQLAGQGEDWVREKLLVRIIREPDPEKRGEWVGKWEQSLSDIGASREFAVACVTFDAPAAYPASAAQDSGLAFADRTEWFRSIAKETLANFVIAEVEQNAQYVWYPRKNGSGAAVAESSFWERLLERAEGSFDTVITIGLSDSHVGFDRIWEACRQARACNDEKFYRLGGAVITPADLKPTKQTDEDREQTAVKLVSAIQSGDAEEVNRQIGSLFATFREERINRNYALRAVIRLLSAIEQHFSALLAGSLKERLLVDDWREISAMSSCAHILAYVEYFCEELRTAAGERDVDRNQNVTDRIGRIIAERYHLPLTVEEIAKEVYLSPNYIRTIFKEKTGETILDHLTKIRINRAADLLKDKSLKVREVAHAVGYENVSYFCSIFQKHRGSTPNEFRKIFL</sequence>
<dbReference type="InterPro" id="IPR018060">
    <property type="entry name" value="HTH_AraC"/>
</dbReference>
<dbReference type="InterPro" id="IPR051552">
    <property type="entry name" value="HptR"/>
</dbReference>
<keyword evidence="2" id="KW-0963">Cytoplasm</keyword>
<feature type="modified residue" description="4-aspartylphosphate" evidence="8">
    <location>
        <position position="55"/>
    </location>
</feature>
<dbReference type="PRINTS" id="PR00032">
    <property type="entry name" value="HTHARAC"/>
</dbReference>
<evidence type="ECO:0000313" key="12">
    <source>
        <dbReference type="Proteomes" id="UP000256869"/>
    </source>
</evidence>
<evidence type="ECO:0000256" key="1">
    <source>
        <dbReference type="ARBA" id="ARBA00004496"/>
    </source>
</evidence>
<dbReference type="GO" id="GO:0003700">
    <property type="term" value="F:DNA-binding transcription factor activity"/>
    <property type="evidence" value="ECO:0007669"/>
    <property type="project" value="InterPro"/>
</dbReference>
<proteinExistence type="predicted"/>
<dbReference type="InterPro" id="IPR009057">
    <property type="entry name" value="Homeodomain-like_sf"/>
</dbReference>
<dbReference type="SUPFAM" id="SSF52172">
    <property type="entry name" value="CheY-like"/>
    <property type="match status" value="1"/>
</dbReference>
<dbReference type="RefSeq" id="WP_115994678.1">
    <property type="nucleotide sequence ID" value="NZ_QRDY01000016.1"/>
</dbReference>
<dbReference type="InterPro" id="IPR001789">
    <property type="entry name" value="Sig_transdc_resp-reg_receiver"/>
</dbReference>
<dbReference type="PANTHER" id="PTHR42713:SF3">
    <property type="entry name" value="TRANSCRIPTIONAL REGULATORY PROTEIN HPTR"/>
    <property type="match status" value="1"/>
</dbReference>
<dbReference type="GO" id="GO:0005737">
    <property type="term" value="C:cytoplasm"/>
    <property type="evidence" value="ECO:0007669"/>
    <property type="project" value="UniProtKB-SubCell"/>
</dbReference>
<dbReference type="PROSITE" id="PS50110">
    <property type="entry name" value="RESPONSE_REGULATORY"/>
    <property type="match status" value="1"/>
</dbReference>
<name>A0A3D9I239_9BACL</name>